<comment type="caution">
    <text evidence="3">The sequence shown here is derived from an EMBL/GenBank/DDBJ whole genome shotgun (WGS) entry which is preliminary data.</text>
</comment>
<keyword evidence="4" id="KW-1185">Reference proteome</keyword>
<proteinExistence type="predicted"/>
<accession>A0A3N0GU50</accession>
<evidence type="ECO:0000259" key="2">
    <source>
        <dbReference type="Pfam" id="PF13845"/>
    </source>
</evidence>
<dbReference type="InterPro" id="IPR026004">
    <property type="entry name" value="Septum_form"/>
</dbReference>
<evidence type="ECO:0000313" key="3">
    <source>
        <dbReference type="EMBL" id="RNM15985.1"/>
    </source>
</evidence>
<dbReference type="Pfam" id="PF13845">
    <property type="entry name" value="Septum_form"/>
    <property type="match status" value="1"/>
</dbReference>
<evidence type="ECO:0000313" key="4">
    <source>
        <dbReference type="Proteomes" id="UP000279994"/>
    </source>
</evidence>
<feature type="compositionally biased region" description="Low complexity" evidence="1">
    <location>
        <begin position="53"/>
        <end position="68"/>
    </location>
</feature>
<dbReference type="AlphaFoldDB" id="A0A3N0GU50"/>
<feature type="region of interest" description="Disordered" evidence="1">
    <location>
        <begin position="1"/>
        <end position="25"/>
    </location>
</feature>
<sequence length="302" mass="31600">MGGREPALGLLGEDRPMSARTRTTRARPGLLPAVLLAVLLLGLTACSSGKPEASPSTSSSSSTATSAAPAPPAPPPAHACYDLDFAAAVKATTTEPPVPCSSAHTTTTIRVGTIRPVVDGHLLAVDADPVQQQIAGRCRRALAAQVGGDEETRRLSRLTVVWFSPSLTDSDRGALWFRCDLVALAGHDVLAPLPRVTRGILSQDGALDRWGTCGTASPAASRFERVICSQPHSWRARATVDLPAGAAYLGKAAGAAADSACHDVDAKLAADSLKLHWSFEWPTKDAWNAGQRYGLCWTPDPA</sequence>
<name>A0A3N0GU50_9ACTN</name>
<organism evidence="3 4">
    <name type="scientific">Nocardioides pocheonensis</name>
    <dbReference type="NCBI Taxonomy" id="661485"/>
    <lineage>
        <taxon>Bacteria</taxon>
        <taxon>Bacillati</taxon>
        <taxon>Actinomycetota</taxon>
        <taxon>Actinomycetes</taxon>
        <taxon>Propionibacteriales</taxon>
        <taxon>Nocardioidaceae</taxon>
        <taxon>Nocardioides</taxon>
    </lineage>
</organism>
<gene>
    <name evidence="3" type="ORF">EFL26_07460</name>
</gene>
<protein>
    <recommendedName>
        <fullName evidence="2">Septum formation-related domain-containing protein</fullName>
    </recommendedName>
</protein>
<reference evidence="3 4" key="1">
    <citation type="submission" date="2018-11" db="EMBL/GenBank/DDBJ databases">
        <authorList>
            <person name="Li F."/>
        </authorList>
    </citation>
    <scope>NUCLEOTIDE SEQUENCE [LARGE SCALE GENOMIC DNA]</scope>
    <source>
        <strain evidence="3 4">Gsoil 818</strain>
    </source>
</reference>
<evidence type="ECO:0000256" key="1">
    <source>
        <dbReference type="SAM" id="MobiDB-lite"/>
    </source>
</evidence>
<dbReference type="EMBL" id="RJSF01000019">
    <property type="protein sequence ID" value="RNM15985.1"/>
    <property type="molecule type" value="Genomic_DNA"/>
</dbReference>
<feature type="region of interest" description="Disordered" evidence="1">
    <location>
        <begin position="49"/>
        <end position="75"/>
    </location>
</feature>
<feature type="domain" description="Septum formation-related" evidence="2">
    <location>
        <begin position="155"/>
        <end position="296"/>
    </location>
</feature>
<dbReference type="Proteomes" id="UP000279994">
    <property type="component" value="Unassembled WGS sequence"/>
</dbReference>